<feature type="domain" description="PapC N-terminal" evidence="9">
    <location>
        <begin position="35"/>
        <end position="169"/>
    </location>
</feature>
<evidence type="ECO:0000256" key="7">
    <source>
        <dbReference type="ARBA" id="ARBA00023237"/>
    </source>
</evidence>
<dbReference type="GO" id="GO:0009297">
    <property type="term" value="P:pilus assembly"/>
    <property type="evidence" value="ECO:0007669"/>
    <property type="project" value="InterPro"/>
</dbReference>
<keyword evidence="6" id="KW-0472">Membrane</keyword>
<evidence type="ECO:0000256" key="8">
    <source>
        <dbReference type="SAM" id="SignalP"/>
    </source>
</evidence>
<proteinExistence type="inferred from homology"/>
<feature type="chain" id="PRO_5016764717" evidence="8">
    <location>
        <begin position="31"/>
        <end position="202"/>
    </location>
</feature>
<comment type="similarity">
    <text evidence="2">Belongs to the fimbrial export usher family.</text>
</comment>
<evidence type="ECO:0000256" key="5">
    <source>
        <dbReference type="ARBA" id="ARBA00022729"/>
    </source>
</evidence>
<evidence type="ECO:0000256" key="2">
    <source>
        <dbReference type="ARBA" id="ARBA00008064"/>
    </source>
</evidence>
<keyword evidence="4" id="KW-0812">Transmembrane</keyword>
<sequence length="202" mass="22493">MSRVSKKCQISQLAWAIACCIMTSGHQAWAEESLEFDRTFLMGGAANGIDLDRYANGNATLPGTYDVGVNVNNKTAGNMKLTFIDVGDKRSARACITPSMLMRLHIRQPEYKDNEGILQKRNDDIENCLDLAKLIPQSSIEYNANDQLLNISVPQAWEEKSYSNYIDPRFGKMVLTRQCYPIMQTPGIMSSLMTLTIASTPA</sequence>
<dbReference type="GO" id="GO:0009279">
    <property type="term" value="C:cell outer membrane"/>
    <property type="evidence" value="ECO:0007669"/>
    <property type="project" value="UniProtKB-SubCell"/>
</dbReference>
<accession>A0A379XU73</accession>
<keyword evidence="5 8" id="KW-0732">Signal</keyword>
<gene>
    <name evidence="10" type="primary">sbaD_1</name>
    <name evidence="10" type="ORF">NCTC12420_03893</name>
</gene>
<evidence type="ECO:0000313" key="11">
    <source>
        <dbReference type="Proteomes" id="UP000254220"/>
    </source>
</evidence>
<evidence type="ECO:0000256" key="4">
    <source>
        <dbReference type="ARBA" id="ARBA00022692"/>
    </source>
</evidence>
<keyword evidence="7" id="KW-0998">Cell outer membrane</keyword>
<evidence type="ECO:0000259" key="9">
    <source>
        <dbReference type="Pfam" id="PF13954"/>
    </source>
</evidence>
<evidence type="ECO:0000256" key="1">
    <source>
        <dbReference type="ARBA" id="ARBA00004571"/>
    </source>
</evidence>
<dbReference type="PANTHER" id="PTHR30451">
    <property type="entry name" value="OUTER MEMBRANE USHER PROTEIN"/>
    <property type="match status" value="1"/>
</dbReference>
<keyword evidence="3" id="KW-0813">Transport</keyword>
<dbReference type="PROSITE" id="PS51257">
    <property type="entry name" value="PROKAR_LIPOPROTEIN"/>
    <property type="match status" value="1"/>
</dbReference>
<comment type="subcellular location">
    <subcellularLocation>
        <location evidence="1">Cell outer membrane</location>
        <topology evidence="1">Multi-pass membrane protein</topology>
    </subcellularLocation>
</comment>
<reference evidence="10 11" key="1">
    <citation type="submission" date="2018-06" db="EMBL/GenBank/DDBJ databases">
        <authorList>
            <consortium name="Pathogen Informatics"/>
            <person name="Doyle S."/>
        </authorList>
    </citation>
    <scope>NUCLEOTIDE SEQUENCE [LARGE SCALE GENOMIC DNA]</scope>
    <source>
        <strain evidence="10 11">NCTC12420</strain>
    </source>
</reference>
<dbReference type="SUPFAM" id="SSF141729">
    <property type="entry name" value="FimD N-terminal domain-like"/>
    <property type="match status" value="1"/>
</dbReference>
<evidence type="ECO:0000256" key="3">
    <source>
        <dbReference type="ARBA" id="ARBA00022448"/>
    </source>
</evidence>
<dbReference type="EMBL" id="UGYB01000001">
    <property type="protein sequence ID" value="SUI04058.1"/>
    <property type="molecule type" value="Genomic_DNA"/>
</dbReference>
<evidence type="ECO:0000256" key="6">
    <source>
        <dbReference type="ARBA" id="ARBA00023136"/>
    </source>
</evidence>
<dbReference type="Gene3D" id="3.10.20.410">
    <property type="match status" value="1"/>
</dbReference>
<name>A0A379XU73_SALER</name>
<dbReference type="AlphaFoldDB" id="A0A379XU73"/>
<evidence type="ECO:0000313" key="10">
    <source>
        <dbReference type="EMBL" id="SUI04058.1"/>
    </source>
</evidence>
<dbReference type="GO" id="GO:0015473">
    <property type="term" value="F:fimbrial usher porin activity"/>
    <property type="evidence" value="ECO:0007669"/>
    <property type="project" value="InterPro"/>
</dbReference>
<dbReference type="InterPro" id="IPR037224">
    <property type="entry name" value="PapC_N_sf"/>
</dbReference>
<feature type="signal peptide" evidence="8">
    <location>
        <begin position="1"/>
        <end position="30"/>
    </location>
</feature>
<organism evidence="10 11">
    <name type="scientific">Salmonella enterica subsp. indica</name>
    <dbReference type="NCBI Taxonomy" id="59207"/>
    <lineage>
        <taxon>Bacteria</taxon>
        <taxon>Pseudomonadati</taxon>
        <taxon>Pseudomonadota</taxon>
        <taxon>Gammaproteobacteria</taxon>
        <taxon>Enterobacterales</taxon>
        <taxon>Enterobacteriaceae</taxon>
        <taxon>Salmonella</taxon>
    </lineage>
</organism>
<dbReference type="InterPro" id="IPR025885">
    <property type="entry name" value="PapC_N"/>
</dbReference>
<dbReference type="Pfam" id="PF13954">
    <property type="entry name" value="PapC_N"/>
    <property type="match status" value="1"/>
</dbReference>
<protein>
    <submittedName>
        <fullName evidence="10">Outer membrane fimbrial usher protein</fullName>
    </submittedName>
</protein>
<dbReference type="InterPro" id="IPR000015">
    <property type="entry name" value="Fimb_usher"/>
</dbReference>
<dbReference type="PANTHER" id="PTHR30451:SF3">
    <property type="entry name" value="OUTER MEMBRANE USHER PROTEIN HTRE-RELATED"/>
    <property type="match status" value="1"/>
</dbReference>
<dbReference type="Proteomes" id="UP000254220">
    <property type="component" value="Unassembled WGS sequence"/>
</dbReference>